<evidence type="ECO:0000256" key="13">
    <source>
        <dbReference type="ARBA" id="ARBA00042844"/>
    </source>
</evidence>
<evidence type="ECO:0000256" key="15">
    <source>
        <dbReference type="ARBA" id="ARBA00043143"/>
    </source>
</evidence>
<evidence type="ECO:0000256" key="6">
    <source>
        <dbReference type="ARBA" id="ARBA00036916"/>
    </source>
</evidence>
<evidence type="ECO:0000256" key="12">
    <source>
        <dbReference type="ARBA" id="ARBA00042372"/>
    </source>
</evidence>
<evidence type="ECO:0000256" key="11">
    <source>
        <dbReference type="ARBA" id="ARBA00041266"/>
    </source>
</evidence>
<dbReference type="AlphaFoldDB" id="A0A508A5V7"/>
<protein>
    <recommendedName>
        <fullName evidence="10">Dual-specificity RNA pseudouridine synthase RluA</fullName>
        <ecNumber evidence="8">5.4.99.28</ecNumber>
        <ecNumber evidence="9">5.4.99.29</ecNumber>
    </recommendedName>
    <alternativeName>
        <fullName evidence="11">23S rRNA pseudouridine(746) synthase</fullName>
    </alternativeName>
    <alternativeName>
        <fullName evidence="14">Ribosomal large subunit pseudouridine synthase A</fullName>
    </alternativeName>
    <alternativeName>
        <fullName evidence="13">rRNA pseudouridylate synthase A</fullName>
    </alternativeName>
    <alternativeName>
        <fullName evidence="15">rRNA-uridine isomerase A</fullName>
    </alternativeName>
    <alternativeName>
        <fullName evidence="12">tRNA pseudouridine(32) synthase</fullName>
    </alternativeName>
</protein>
<evidence type="ECO:0000313" key="18">
    <source>
        <dbReference type="Proteomes" id="UP000318212"/>
    </source>
</evidence>
<keyword evidence="4" id="KW-0413">Isomerase</keyword>
<dbReference type="GO" id="GO:0003723">
    <property type="term" value="F:RNA binding"/>
    <property type="evidence" value="ECO:0007669"/>
    <property type="project" value="InterPro"/>
</dbReference>
<dbReference type="Proteomes" id="UP000318212">
    <property type="component" value="Unassembled WGS sequence"/>
</dbReference>
<keyword evidence="2" id="KW-0698">rRNA processing</keyword>
<dbReference type="InterPro" id="IPR020103">
    <property type="entry name" value="PsdUridine_synth_cat_dom_sf"/>
</dbReference>
<evidence type="ECO:0000256" key="2">
    <source>
        <dbReference type="ARBA" id="ARBA00022552"/>
    </source>
</evidence>
<evidence type="ECO:0000256" key="3">
    <source>
        <dbReference type="ARBA" id="ARBA00022694"/>
    </source>
</evidence>
<evidence type="ECO:0000256" key="5">
    <source>
        <dbReference type="ARBA" id="ARBA00036184"/>
    </source>
</evidence>
<evidence type="ECO:0000256" key="8">
    <source>
        <dbReference type="ARBA" id="ARBA00038944"/>
    </source>
</evidence>
<name>A0A508A5V7_9GAMM</name>
<evidence type="ECO:0000256" key="9">
    <source>
        <dbReference type="ARBA" id="ARBA00038945"/>
    </source>
</evidence>
<evidence type="ECO:0000256" key="7">
    <source>
        <dbReference type="ARBA" id="ARBA00037305"/>
    </source>
</evidence>
<comment type="caution">
    <text evidence="17">The sequence shown here is derived from an EMBL/GenBank/DDBJ whole genome shotgun (WGS) entry which is preliminary data.</text>
</comment>
<dbReference type="EC" id="5.4.99.29" evidence="9"/>
<keyword evidence="18" id="KW-1185">Reference proteome</keyword>
<dbReference type="InterPro" id="IPR050188">
    <property type="entry name" value="RluA_PseudoU_synthase"/>
</dbReference>
<dbReference type="SUPFAM" id="SSF55120">
    <property type="entry name" value="Pseudouridine synthase"/>
    <property type="match status" value="1"/>
</dbReference>
<dbReference type="RefSeq" id="WP_141519314.1">
    <property type="nucleotide sequence ID" value="NZ_VICE01000129.1"/>
</dbReference>
<dbReference type="GO" id="GO:0000455">
    <property type="term" value="P:enzyme-directed rRNA pseudouridine synthesis"/>
    <property type="evidence" value="ECO:0007669"/>
    <property type="project" value="TreeGrafter"/>
</dbReference>
<sequence length="207" mass="22729">MFDSIRIHHADAHLLVVEKPAGLLSVPGRLPENRDCVVARLQRVHVDALTVHRLDQVTSGLMLFARGKAMQSALSGLFERRQVGKGYEARVEGRVRDEAGEIDLPLACDWPNRPRQMVDRVHGKPALTRWRVLGRDVAGAWTRLALEPVTGRSHQLRLHLASIGHPIVGDAMYGASPAARVCLHATRLSFPHPVGGASMAFESPAPF</sequence>
<dbReference type="GO" id="GO:0008033">
    <property type="term" value="P:tRNA processing"/>
    <property type="evidence" value="ECO:0007669"/>
    <property type="project" value="UniProtKB-KW"/>
</dbReference>
<organism evidence="17 18">
    <name type="scientific">Marilutibacter aestuarii</name>
    <dbReference type="NCBI Taxonomy" id="1706195"/>
    <lineage>
        <taxon>Bacteria</taxon>
        <taxon>Pseudomonadati</taxon>
        <taxon>Pseudomonadota</taxon>
        <taxon>Gammaproteobacteria</taxon>
        <taxon>Lysobacterales</taxon>
        <taxon>Lysobacteraceae</taxon>
        <taxon>Marilutibacter</taxon>
    </lineage>
</organism>
<dbReference type="InterPro" id="IPR006145">
    <property type="entry name" value="PsdUridine_synth_RsuA/RluA"/>
</dbReference>
<dbReference type="PANTHER" id="PTHR21600:SF91">
    <property type="entry name" value="DUAL-SPECIFICITY RNA PSEUDOURIDINE SYNTHASE RLUA"/>
    <property type="match status" value="1"/>
</dbReference>
<comment type="catalytic activity">
    <reaction evidence="6">
        <text>uridine(746) in 23S rRNA = pseudouridine(746) in 23S rRNA</text>
        <dbReference type="Rhea" id="RHEA:42548"/>
        <dbReference type="Rhea" id="RHEA-COMP:10109"/>
        <dbReference type="Rhea" id="RHEA-COMP:10110"/>
        <dbReference type="ChEBI" id="CHEBI:65314"/>
        <dbReference type="ChEBI" id="CHEBI:65315"/>
        <dbReference type="EC" id="5.4.99.29"/>
    </reaction>
</comment>
<evidence type="ECO:0000313" key="17">
    <source>
        <dbReference type="EMBL" id="TQD41132.1"/>
    </source>
</evidence>
<feature type="domain" description="Pseudouridine synthase RsuA/RluA-like" evidence="16">
    <location>
        <begin position="13"/>
        <end position="162"/>
    </location>
</feature>
<evidence type="ECO:0000259" key="16">
    <source>
        <dbReference type="Pfam" id="PF00849"/>
    </source>
</evidence>
<gene>
    <name evidence="17" type="ORF">FKV25_13485</name>
</gene>
<keyword evidence="3" id="KW-0819">tRNA processing</keyword>
<dbReference type="Pfam" id="PF00849">
    <property type="entry name" value="PseudoU_synth_2"/>
    <property type="match status" value="1"/>
</dbReference>
<comment type="similarity">
    <text evidence="1">Belongs to the pseudouridine synthase RluA family.</text>
</comment>
<dbReference type="GO" id="GO:0160151">
    <property type="term" value="F:tRNA pseudouridine(32) synthase activity"/>
    <property type="evidence" value="ECO:0007669"/>
    <property type="project" value="UniProtKB-EC"/>
</dbReference>
<dbReference type="PROSITE" id="PS01129">
    <property type="entry name" value="PSI_RLU"/>
    <property type="match status" value="1"/>
</dbReference>
<comment type="catalytic activity">
    <reaction evidence="5">
        <text>uridine(32) in tRNA = pseudouridine(32) in tRNA</text>
        <dbReference type="Rhea" id="RHEA:42544"/>
        <dbReference type="Rhea" id="RHEA-COMP:10107"/>
        <dbReference type="Rhea" id="RHEA-COMP:10108"/>
        <dbReference type="ChEBI" id="CHEBI:65314"/>
        <dbReference type="ChEBI" id="CHEBI:65315"/>
        <dbReference type="EC" id="5.4.99.28"/>
    </reaction>
</comment>
<evidence type="ECO:0000256" key="1">
    <source>
        <dbReference type="ARBA" id="ARBA00010876"/>
    </source>
</evidence>
<dbReference type="EC" id="5.4.99.28" evidence="8"/>
<dbReference type="EMBL" id="VICE01000129">
    <property type="protein sequence ID" value="TQD41132.1"/>
    <property type="molecule type" value="Genomic_DNA"/>
</dbReference>
<proteinExistence type="inferred from homology"/>
<dbReference type="CDD" id="cd02869">
    <property type="entry name" value="PseudoU_synth_RluA_like"/>
    <property type="match status" value="1"/>
</dbReference>
<evidence type="ECO:0000256" key="10">
    <source>
        <dbReference type="ARBA" id="ARBA00039988"/>
    </source>
</evidence>
<dbReference type="GO" id="GO:0160142">
    <property type="term" value="F:23S rRNA pseudouridine(746) synthase activity"/>
    <property type="evidence" value="ECO:0007669"/>
    <property type="project" value="UniProtKB-EC"/>
</dbReference>
<evidence type="ECO:0000256" key="4">
    <source>
        <dbReference type="ARBA" id="ARBA00023235"/>
    </source>
</evidence>
<evidence type="ECO:0000256" key="14">
    <source>
        <dbReference type="ARBA" id="ARBA00042883"/>
    </source>
</evidence>
<reference evidence="17 18" key="1">
    <citation type="submission" date="2019-06" db="EMBL/GenBank/DDBJ databases">
        <title>Lysobacter alkalisoli sp. nov. isolated from saline soil.</title>
        <authorList>
            <person name="Sun J.-Q."/>
            <person name="Xu L."/>
        </authorList>
    </citation>
    <scope>NUCLEOTIDE SEQUENCE [LARGE SCALE GENOMIC DNA]</scope>
    <source>
        <strain evidence="17 18">JCM 31130</strain>
    </source>
</reference>
<comment type="function">
    <text evidence="7">Dual specificity enzyme that catalyzes the synthesis of pseudouridine from uracil-746 in 23S ribosomal RNA and from uracil-32 in the anticodon stem and loop of transfer RNAs.</text>
</comment>
<dbReference type="OrthoDB" id="9807829at2"/>
<accession>A0A508A5V7</accession>
<dbReference type="Gene3D" id="3.30.2350.10">
    <property type="entry name" value="Pseudouridine synthase"/>
    <property type="match status" value="1"/>
</dbReference>
<dbReference type="InterPro" id="IPR006224">
    <property type="entry name" value="PsdUridine_synth_RluA-like_CS"/>
</dbReference>
<dbReference type="PANTHER" id="PTHR21600">
    <property type="entry name" value="MITOCHONDRIAL RNA PSEUDOURIDINE SYNTHASE"/>
    <property type="match status" value="1"/>
</dbReference>